<keyword evidence="3" id="KW-0687">Ribonucleoprotein</keyword>
<dbReference type="Pfam" id="PF00572">
    <property type="entry name" value="Ribosomal_L13"/>
    <property type="match status" value="1"/>
</dbReference>
<dbReference type="GO" id="GO:0022625">
    <property type="term" value="C:cytosolic large ribosomal subunit"/>
    <property type="evidence" value="ECO:0007669"/>
    <property type="project" value="TreeGrafter"/>
</dbReference>
<dbReference type="NCBIfam" id="TIGR01066">
    <property type="entry name" value="rplM_bact"/>
    <property type="match status" value="1"/>
</dbReference>
<dbReference type="PANTHER" id="PTHR11545">
    <property type="entry name" value="RIBOSOMAL PROTEIN L13"/>
    <property type="match status" value="1"/>
</dbReference>
<dbReference type="EMBL" id="UINC01001963">
    <property type="protein sequence ID" value="SUZ91291.1"/>
    <property type="molecule type" value="Genomic_DNA"/>
</dbReference>
<dbReference type="GO" id="GO:0006412">
    <property type="term" value="P:translation"/>
    <property type="evidence" value="ECO:0007669"/>
    <property type="project" value="InterPro"/>
</dbReference>
<dbReference type="InterPro" id="IPR023563">
    <property type="entry name" value="Ribosomal_uL13_CS"/>
</dbReference>
<dbReference type="PIRSF" id="PIRSF002181">
    <property type="entry name" value="Ribosomal_L13"/>
    <property type="match status" value="1"/>
</dbReference>
<dbReference type="GO" id="GO:0017148">
    <property type="term" value="P:negative regulation of translation"/>
    <property type="evidence" value="ECO:0007669"/>
    <property type="project" value="TreeGrafter"/>
</dbReference>
<dbReference type="PANTHER" id="PTHR11545:SF2">
    <property type="entry name" value="LARGE RIBOSOMAL SUBUNIT PROTEIN UL13M"/>
    <property type="match status" value="1"/>
</dbReference>
<evidence type="ECO:0000256" key="2">
    <source>
        <dbReference type="ARBA" id="ARBA00022980"/>
    </source>
</evidence>
<dbReference type="GO" id="GO:0003735">
    <property type="term" value="F:structural constituent of ribosome"/>
    <property type="evidence" value="ECO:0007669"/>
    <property type="project" value="InterPro"/>
</dbReference>
<dbReference type="HAMAP" id="MF_01366">
    <property type="entry name" value="Ribosomal_uL13"/>
    <property type="match status" value="1"/>
</dbReference>
<evidence type="ECO:0000256" key="1">
    <source>
        <dbReference type="ARBA" id="ARBA00006227"/>
    </source>
</evidence>
<dbReference type="FunFam" id="3.90.1180.10:FF:000001">
    <property type="entry name" value="50S ribosomal protein L13"/>
    <property type="match status" value="1"/>
</dbReference>
<sequence length="143" mass="15910">MSSESNEPQGVERKWHVIDAEGKVLGRIATTTARFLQGKHQPHYTSYIDTGDHVVIINAGLVKLTGKKEAQKIYRRHSGYSGGLREERAKVVRKNQPVRLVESAVRGMLPKTKLGAAMYRKLKVYAGSDHPHAAQKPSVLEVL</sequence>
<dbReference type="CDD" id="cd00392">
    <property type="entry name" value="Ribosomal_L13"/>
    <property type="match status" value="1"/>
</dbReference>
<proteinExistence type="inferred from homology"/>
<dbReference type="SUPFAM" id="SSF52161">
    <property type="entry name" value="Ribosomal protein L13"/>
    <property type="match status" value="1"/>
</dbReference>
<keyword evidence="2" id="KW-0689">Ribosomal protein</keyword>
<gene>
    <name evidence="4" type="ORF">METZ01_LOCUS44145</name>
</gene>
<organism evidence="4">
    <name type="scientific">marine metagenome</name>
    <dbReference type="NCBI Taxonomy" id="408172"/>
    <lineage>
        <taxon>unclassified sequences</taxon>
        <taxon>metagenomes</taxon>
        <taxon>ecological metagenomes</taxon>
    </lineage>
</organism>
<accession>A0A381RIU8</accession>
<evidence type="ECO:0000313" key="4">
    <source>
        <dbReference type="EMBL" id="SUZ91291.1"/>
    </source>
</evidence>
<name>A0A381RIU8_9ZZZZ</name>
<dbReference type="Gene3D" id="3.90.1180.10">
    <property type="entry name" value="Ribosomal protein L13"/>
    <property type="match status" value="1"/>
</dbReference>
<evidence type="ECO:0008006" key="5">
    <source>
        <dbReference type="Google" id="ProtNLM"/>
    </source>
</evidence>
<evidence type="ECO:0000256" key="3">
    <source>
        <dbReference type="ARBA" id="ARBA00023274"/>
    </source>
</evidence>
<dbReference type="AlphaFoldDB" id="A0A381RIU8"/>
<protein>
    <recommendedName>
        <fullName evidence="5">50S ribosomal protein L13</fullName>
    </recommendedName>
</protein>
<dbReference type="InterPro" id="IPR036899">
    <property type="entry name" value="Ribosomal_uL13_sf"/>
</dbReference>
<dbReference type="InterPro" id="IPR005822">
    <property type="entry name" value="Ribosomal_uL13"/>
</dbReference>
<dbReference type="GO" id="GO:0003729">
    <property type="term" value="F:mRNA binding"/>
    <property type="evidence" value="ECO:0007669"/>
    <property type="project" value="TreeGrafter"/>
</dbReference>
<comment type="similarity">
    <text evidence="1">Belongs to the universal ribosomal protein uL13 family.</text>
</comment>
<dbReference type="PROSITE" id="PS00783">
    <property type="entry name" value="RIBOSOMAL_L13"/>
    <property type="match status" value="1"/>
</dbReference>
<reference evidence="4" key="1">
    <citation type="submission" date="2018-05" db="EMBL/GenBank/DDBJ databases">
        <authorList>
            <person name="Lanie J.A."/>
            <person name="Ng W.-L."/>
            <person name="Kazmierczak K.M."/>
            <person name="Andrzejewski T.M."/>
            <person name="Davidsen T.M."/>
            <person name="Wayne K.J."/>
            <person name="Tettelin H."/>
            <person name="Glass J.I."/>
            <person name="Rusch D."/>
            <person name="Podicherti R."/>
            <person name="Tsui H.-C.T."/>
            <person name="Winkler M.E."/>
        </authorList>
    </citation>
    <scope>NUCLEOTIDE SEQUENCE</scope>
</reference>
<dbReference type="InterPro" id="IPR005823">
    <property type="entry name" value="Ribosomal_uL13_bac-type"/>
</dbReference>